<evidence type="ECO:0000256" key="7">
    <source>
        <dbReference type="SAM" id="Phobius"/>
    </source>
</evidence>
<evidence type="ECO:0000256" key="6">
    <source>
        <dbReference type="SAM" id="Coils"/>
    </source>
</evidence>
<comment type="subcellular location">
    <subcellularLocation>
        <location evidence="1">Cell membrane</location>
        <topology evidence="1">Multi-pass membrane protein</topology>
    </subcellularLocation>
</comment>
<evidence type="ECO:0000313" key="10">
    <source>
        <dbReference type="Proteomes" id="UP000244904"/>
    </source>
</evidence>
<sequence length="438" mass="47616">MNQFQSIGEVFSALKRRFFLILAAAALGSIASVYMALKTEKLYQAVAVVQIEGAEISDSLGGQGSASSDAALRVRLIEQRLMSRDNLEAVIEKLGVYAGEDGFTLSDKVVALREAVTVEQILTAQQAWQPNPMPSGLTIMAQSNDPQMAADLANEFMANVIAFSRERTASRAQNTLSFYLQEEARTKAQLDALSDELAALKTENADALPAGQAELRKQLTDLRDAELKVEQEIVSLQSNSARQRQGLVEQQVGLLNDQKSLLNTRMAEIEAKLLAAPAVERDIAAKERDLQALQSQYAALNVRKAEAEMGQILDDRQQGGRFDVLESAITPEDPISRSRKKVAMMGFVASVIGGLGLALALEMLNPVIRSSAQMERSIGLRPVIEIPTIQSKADKRRIVWTRVLGLLAVLASAGVALRIAQDKMGGLTFLPWVAADQN</sequence>
<keyword evidence="4 7" id="KW-1133">Transmembrane helix</keyword>
<keyword evidence="6" id="KW-0175">Coiled coil</keyword>
<dbReference type="GO" id="GO:0004713">
    <property type="term" value="F:protein tyrosine kinase activity"/>
    <property type="evidence" value="ECO:0007669"/>
    <property type="project" value="TreeGrafter"/>
</dbReference>
<feature type="transmembrane region" description="Helical" evidence="7">
    <location>
        <begin position="342"/>
        <end position="361"/>
    </location>
</feature>
<evidence type="ECO:0000259" key="8">
    <source>
        <dbReference type="Pfam" id="PF02706"/>
    </source>
</evidence>
<dbReference type="AlphaFoldDB" id="A0A2R8AU99"/>
<proteinExistence type="predicted"/>
<evidence type="ECO:0000256" key="3">
    <source>
        <dbReference type="ARBA" id="ARBA00022692"/>
    </source>
</evidence>
<evidence type="ECO:0000256" key="5">
    <source>
        <dbReference type="ARBA" id="ARBA00023136"/>
    </source>
</evidence>
<evidence type="ECO:0000256" key="4">
    <source>
        <dbReference type="ARBA" id="ARBA00022989"/>
    </source>
</evidence>
<dbReference type="PANTHER" id="PTHR32309:SF13">
    <property type="entry name" value="FERRIC ENTEROBACTIN TRANSPORT PROTEIN FEPE"/>
    <property type="match status" value="1"/>
</dbReference>
<dbReference type="Proteomes" id="UP000244904">
    <property type="component" value="Unassembled WGS sequence"/>
</dbReference>
<name>A0A2R8AU99_9RHOB</name>
<accession>A0A2R8AU99</accession>
<feature type="coiled-coil region" evidence="6">
    <location>
        <begin position="183"/>
        <end position="232"/>
    </location>
</feature>
<dbReference type="Pfam" id="PF02706">
    <property type="entry name" value="Wzz"/>
    <property type="match status" value="1"/>
</dbReference>
<feature type="transmembrane region" description="Helical" evidence="7">
    <location>
        <begin position="18"/>
        <end position="37"/>
    </location>
</feature>
<reference evidence="10" key="1">
    <citation type="submission" date="2018-03" db="EMBL/GenBank/DDBJ databases">
        <authorList>
            <person name="Rodrigo-Torres L."/>
            <person name="Arahal R. D."/>
            <person name="Lucena T."/>
        </authorList>
    </citation>
    <scope>NUCLEOTIDE SEQUENCE [LARGE SCALE GENOMIC DNA]</scope>
    <source>
        <strain evidence="10">CECT 8871</strain>
    </source>
</reference>
<protein>
    <recommendedName>
        <fullName evidence="8">Polysaccharide chain length determinant N-terminal domain-containing protein</fullName>
    </recommendedName>
</protein>
<dbReference type="InterPro" id="IPR003856">
    <property type="entry name" value="LPS_length_determ_N"/>
</dbReference>
<keyword evidence="10" id="KW-1185">Reference proteome</keyword>
<feature type="domain" description="Polysaccharide chain length determinant N-terminal" evidence="8">
    <location>
        <begin position="7"/>
        <end position="94"/>
    </location>
</feature>
<feature type="transmembrane region" description="Helical" evidence="7">
    <location>
        <begin position="399"/>
        <end position="420"/>
    </location>
</feature>
<keyword evidence="5 7" id="KW-0472">Membrane</keyword>
<dbReference type="GO" id="GO:0005886">
    <property type="term" value="C:plasma membrane"/>
    <property type="evidence" value="ECO:0007669"/>
    <property type="project" value="UniProtKB-SubCell"/>
</dbReference>
<dbReference type="RefSeq" id="WP_108885350.1">
    <property type="nucleotide sequence ID" value="NZ_OMOJ01000002.1"/>
</dbReference>
<dbReference type="InterPro" id="IPR050445">
    <property type="entry name" value="Bact_polysacc_biosynth/exp"/>
</dbReference>
<dbReference type="PANTHER" id="PTHR32309">
    <property type="entry name" value="TYROSINE-PROTEIN KINASE"/>
    <property type="match status" value="1"/>
</dbReference>
<keyword evidence="2" id="KW-1003">Cell membrane</keyword>
<dbReference type="EMBL" id="OMOJ01000002">
    <property type="protein sequence ID" value="SPF79477.1"/>
    <property type="molecule type" value="Genomic_DNA"/>
</dbReference>
<evidence type="ECO:0000256" key="1">
    <source>
        <dbReference type="ARBA" id="ARBA00004651"/>
    </source>
</evidence>
<organism evidence="9 10">
    <name type="scientific">Pseudoprimorskyibacter insulae</name>
    <dbReference type="NCBI Taxonomy" id="1695997"/>
    <lineage>
        <taxon>Bacteria</taxon>
        <taxon>Pseudomonadati</taxon>
        <taxon>Pseudomonadota</taxon>
        <taxon>Alphaproteobacteria</taxon>
        <taxon>Rhodobacterales</taxon>
        <taxon>Paracoccaceae</taxon>
        <taxon>Pseudoprimorskyibacter</taxon>
    </lineage>
</organism>
<gene>
    <name evidence="9" type="ORF">PRI8871_01273</name>
</gene>
<evidence type="ECO:0000256" key="2">
    <source>
        <dbReference type="ARBA" id="ARBA00022475"/>
    </source>
</evidence>
<evidence type="ECO:0000313" key="9">
    <source>
        <dbReference type="EMBL" id="SPF79477.1"/>
    </source>
</evidence>
<dbReference type="OrthoDB" id="7642308at2"/>
<feature type="coiled-coil region" evidence="6">
    <location>
        <begin position="276"/>
        <end position="310"/>
    </location>
</feature>
<keyword evidence="3 7" id="KW-0812">Transmembrane</keyword>